<sequence length="83" mass="9500">MAGTLKLMLLLKFKDDLTEDKKQQLIEGYAALPSKIDVMKTLNGWKFTDCTIYKGTWCSIYCNCFQGCEDFGIVIFGEIYLPE</sequence>
<gene>
    <name evidence="1" type="ORF">R1sor_007816</name>
</gene>
<name>A0ABD3HV61_9MARC</name>
<accession>A0ABD3HV61</accession>
<dbReference type="AlphaFoldDB" id="A0ABD3HV61"/>
<reference evidence="1 2" key="1">
    <citation type="submission" date="2024-09" db="EMBL/GenBank/DDBJ databases">
        <title>Chromosome-scale assembly of Riccia sorocarpa.</title>
        <authorList>
            <person name="Paukszto L."/>
        </authorList>
    </citation>
    <scope>NUCLEOTIDE SEQUENCE [LARGE SCALE GENOMIC DNA]</scope>
    <source>
        <strain evidence="1">LP-2024</strain>
        <tissue evidence="1">Aerial parts of the thallus</tissue>
    </source>
</reference>
<evidence type="ECO:0000313" key="1">
    <source>
        <dbReference type="EMBL" id="KAL3694165.1"/>
    </source>
</evidence>
<evidence type="ECO:0000313" key="2">
    <source>
        <dbReference type="Proteomes" id="UP001633002"/>
    </source>
</evidence>
<keyword evidence="2" id="KW-1185">Reference proteome</keyword>
<comment type="caution">
    <text evidence="1">The sequence shown here is derived from an EMBL/GenBank/DDBJ whole genome shotgun (WGS) entry which is preliminary data.</text>
</comment>
<dbReference type="EMBL" id="JBJQOH010000003">
    <property type="protein sequence ID" value="KAL3694165.1"/>
    <property type="molecule type" value="Genomic_DNA"/>
</dbReference>
<dbReference type="Gene3D" id="3.30.70.100">
    <property type="match status" value="1"/>
</dbReference>
<protein>
    <submittedName>
        <fullName evidence="1">Uncharacterized protein</fullName>
    </submittedName>
</protein>
<dbReference type="Proteomes" id="UP001633002">
    <property type="component" value="Unassembled WGS sequence"/>
</dbReference>
<organism evidence="1 2">
    <name type="scientific">Riccia sorocarpa</name>
    <dbReference type="NCBI Taxonomy" id="122646"/>
    <lineage>
        <taxon>Eukaryota</taxon>
        <taxon>Viridiplantae</taxon>
        <taxon>Streptophyta</taxon>
        <taxon>Embryophyta</taxon>
        <taxon>Marchantiophyta</taxon>
        <taxon>Marchantiopsida</taxon>
        <taxon>Marchantiidae</taxon>
        <taxon>Marchantiales</taxon>
        <taxon>Ricciaceae</taxon>
        <taxon>Riccia</taxon>
    </lineage>
</organism>
<proteinExistence type="predicted"/>